<dbReference type="Proteomes" id="UP000006755">
    <property type="component" value="Unassembled WGS sequence"/>
</dbReference>
<dbReference type="PATRIC" id="fig|745411.4.peg.2062"/>
<dbReference type="AlphaFoldDB" id="K2JEG7"/>
<feature type="domain" description="Rhodanese" evidence="2">
    <location>
        <begin position="52"/>
        <end position="143"/>
    </location>
</feature>
<sequence>MTLSELTAFLGNHLILTTLWAVLFILLVASLVQGALSGIKKVKAQEAVFLINQDNTLVVDVRAQADFKKAHIAGALNLSKDTLLKGDVSRLEKHKDAPIILVCDMGHSASQVAKQLSKAGFKSLFVLSGGIQGWRDAGMPVKG</sequence>
<dbReference type="InterPro" id="IPR001763">
    <property type="entry name" value="Rhodanese-like_dom"/>
</dbReference>
<dbReference type="SMART" id="SM00450">
    <property type="entry name" value="RHOD"/>
    <property type="match status" value="1"/>
</dbReference>
<dbReference type="PROSITE" id="PS50206">
    <property type="entry name" value="RHODANESE_3"/>
    <property type="match status" value="1"/>
</dbReference>
<dbReference type="CDD" id="cd00158">
    <property type="entry name" value="RHOD"/>
    <property type="match status" value="1"/>
</dbReference>
<dbReference type="InterPro" id="IPR036873">
    <property type="entry name" value="Rhodanese-like_dom_sf"/>
</dbReference>
<keyword evidence="1" id="KW-0472">Membrane</keyword>
<feature type="transmembrane region" description="Helical" evidence="1">
    <location>
        <begin position="14"/>
        <end position="36"/>
    </location>
</feature>
<dbReference type="RefSeq" id="WP_008484729.1">
    <property type="nucleotide sequence ID" value="NZ_AMRI01000013.1"/>
</dbReference>
<organism evidence="3 4">
    <name type="scientific">Gallaecimonas xiamenensis 3-C-1</name>
    <dbReference type="NCBI Taxonomy" id="745411"/>
    <lineage>
        <taxon>Bacteria</taxon>
        <taxon>Pseudomonadati</taxon>
        <taxon>Pseudomonadota</taxon>
        <taxon>Gammaproteobacteria</taxon>
        <taxon>Enterobacterales</taxon>
        <taxon>Gallaecimonadaceae</taxon>
        <taxon>Gallaecimonas</taxon>
    </lineage>
</organism>
<dbReference type="EMBL" id="AMRI01000013">
    <property type="protein sequence ID" value="EKE73042.1"/>
    <property type="molecule type" value="Genomic_DNA"/>
</dbReference>
<reference evidence="3 4" key="1">
    <citation type="journal article" date="2012" name="J. Bacteriol.">
        <title>Genome Sequence of Gallaecimonas xiamenensis Type Strain 3-C-1.</title>
        <authorList>
            <person name="Lai Q."/>
            <person name="Wang L."/>
            <person name="Wang W."/>
            <person name="Shao Z."/>
        </authorList>
    </citation>
    <scope>NUCLEOTIDE SEQUENCE [LARGE SCALE GENOMIC DNA]</scope>
    <source>
        <strain evidence="3 4">3-C-1</strain>
    </source>
</reference>
<keyword evidence="1" id="KW-1133">Transmembrane helix</keyword>
<dbReference type="PANTHER" id="PTHR43031">
    <property type="entry name" value="FAD-DEPENDENT OXIDOREDUCTASE"/>
    <property type="match status" value="1"/>
</dbReference>
<dbReference type="Gene3D" id="3.40.250.10">
    <property type="entry name" value="Rhodanese-like domain"/>
    <property type="match status" value="1"/>
</dbReference>
<evidence type="ECO:0000256" key="1">
    <source>
        <dbReference type="SAM" id="Phobius"/>
    </source>
</evidence>
<dbReference type="SUPFAM" id="SSF52821">
    <property type="entry name" value="Rhodanese/Cell cycle control phosphatase"/>
    <property type="match status" value="1"/>
</dbReference>
<evidence type="ECO:0000259" key="2">
    <source>
        <dbReference type="PROSITE" id="PS50206"/>
    </source>
</evidence>
<gene>
    <name evidence="3" type="ORF">B3C1_10512</name>
</gene>
<keyword evidence="4" id="KW-1185">Reference proteome</keyword>
<dbReference type="Pfam" id="PF00581">
    <property type="entry name" value="Rhodanese"/>
    <property type="match status" value="1"/>
</dbReference>
<protein>
    <submittedName>
        <fullName evidence="3">Rhodanese domain-containing protein</fullName>
    </submittedName>
</protein>
<accession>K2JEG7</accession>
<dbReference type="STRING" id="745411.B3C1_10512"/>
<dbReference type="eggNOG" id="COG0607">
    <property type="taxonomic scope" value="Bacteria"/>
</dbReference>
<dbReference type="PANTHER" id="PTHR43031:SF18">
    <property type="entry name" value="RHODANESE-RELATED SULFURTRANSFERASES"/>
    <property type="match status" value="1"/>
</dbReference>
<evidence type="ECO:0000313" key="4">
    <source>
        <dbReference type="Proteomes" id="UP000006755"/>
    </source>
</evidence>
<dbReference type="OrthoDB" id="9808735at2"/>
<evidence type="ECO:0000313" key="3">
    <source>
        <dbReference type="EMBL" id="EKE73042.1"/>
    </source>
</evidence>
<proteinExistence type="predicted"/>
<dbReference type="InterPro" id="IPR050229">
    <property type="entry name" value="GlpE_sulfurtransferase"/>
</dbReference>
<comment type="caution">
    <text evidence="3">The sequence shown here is derived from an EMBL/GenBank/DDBJ whole genome shotgun (WGS) entry which is preliminary data.</text>
</comment>
<name>K2JEG7_9GAMM</name>
<keyword evidence="1" id="KW-0812">Transmembrane</keyword>